<evidence type="ECO:0000313" key="4">
    <source>
        <dbReference type="Proteomes" id="UP001553031"/>
    </source>
</evidence>
<keyword evidence="2" id="KW-1133">Transmembrane helix</keyword>
<dbReference type="RefSeq" id="WP_363785459.1">
    <property type="nucleotide sequence ID" value="NZ_JBFBLL010000007.1"/>
</dbReference>
<feature type="compositionally biased region" description="Low complexity" evidence="1">
    <location>
        <begin position="119"/>
        <end position="129"/>
    </location>
</feature>
<gene>
    <name evidence="3" type="ORF">AB0O96_10950</name>
</gene>
<evidence type="ECO:0000256" key="1">
    <source>
        <dbReference type="SAM" id="MobiDB-lite"/>
    </source>
</evidence>
<feature type="transmembrane region" description="Helical" evidence="2">
    <location>
        <begin position="34"/>
        <end position="67"/>
    </location>
</feature>
<evidence type="ECO:0000256" key="2">
    <source>
        <dbReference type="SAM" id="Phobius"/>
    </source>
</evidence>
<keyword evidence="4" id="KW-1185">Reference proteome</keyword>
<proteinExistence type="predicted"/>
<organism evidence="3 4">
    <name type="scientific">Kocuria salsicia</name>
    <dbReference type="NCBI Taxonomy" id="664639"/>
    <lineage>
        <taxon>Bacteria</taxon>
        <taxon>Bacillati</taxon>
        <taxon>Actinomycetota</taxon>
        <taxon>Actinomycetes</taxon>
        <taxon>Micrococcales</taxon>
        <taxon>Micrococcaceae</taxon>
        <taxon>Kocuria</taxon>
    </lineage>
</organism>
<keyword evidence="2" id="KW-0472">Membrane</keyword>
<comment type="caution">
    <text evidence="3">The sequence shown here is derived from an EMBL/GenBank/DDBJ whole genome shotgun (WGS) entry which is preliminary data.</text>
</comment>
<feature type="region of interest" description="Disordered" evidence="1">
    <location>
        <begin position="97"/>
        <end position="129"/>
    </location>
</feature>
<name>A0ABV3KE76_9MICC</name>
<dbReference type="Proteomes" id="UP001553031">
    <property type="component" value="Unassembled WGS sequence"/>
</dbReference>
<accession>A0ABV3KE76</accession>
<dbReference type="EMBL" id="JBFBLL010000007">
    <property type="protein sequence ID" value="MEV8158701.1"/>
    <property type="molecule type" value="Genomic_DNA"/>
</dbReference>
<feature type="transmembrane region" description="Helical" evidence="2">
    <location>
        <begin position="73"/>
        <end position="94"/>
    </location>
</feature>
<evidence type="ECO:0000313" key="3">
    <source>
        <dbReference type="EMBL" id="MEV8158701.1"/>
    </source>
</evidence>
<protein>
    <submittedName>
        <fullName evidence="3">Uncharacterized protein</fullName>
    </submittedName>
</protein>
<sequence length="129" mass="13342">MDLASASRYGRTWSAQSIFTMRGNDLHSPGNYGFAIGVFALGLGAWQVLAVLGAGALLALASLALLILPRNLYTSPVVLIYFLGGLSAAARVALRDQHGGLPADPPLQRERAPGPPRTPTTASTSTAAA</sequence>
<reference evidence="3 4" key="1">
    <citation type="submission" date="2024-06" db="EMBL/GenBank/DDBJ databases">
        <title>The Natural Products Discovery Center: Release of the First 8490 Sequenced Strains for Exploring Actinobacteria Biosynthetic Diversity.</title>
        <authorList>
            <person name="Kalkreuter E."/>
            <person name="Kautsar S.A."/>
            <person name="Yang D."/>
            <person name="Bader C.D."/>
            <person name="Teijaro C.N."/>
            <person name="Fluegel L."/>
            <person name="Davis C.M."/>
            <person name="Simpson J.R."/>
            <person name="Lauterbach L."/>
            <person name="Steele A.D."/>
            <person name="Gui C."/>
            <person name="Meng S."/>
            <person name="Li G."/>
            <person name="Viehrig K."/>
            <person name="Ye F."/>
            <person name="Su P."/>
            <person name="Kiefer A.F."/>
            <person name="Nichols A."/>
            <person name="Cepeda A.J."/>
            <person name="Yan W."/>
            <person name="Fan B."/>
            <person name="Jiang Y."/>
            <person name="Adhikari A."/>
            <person name="Zheng C.-J."/>
            <person name="Schuster L."/>
            <person name="Cowan T.M."/>
            <person name="Smanski M.J."/>
            <person name="Chevrette M.G."/>
            <person name="De Carvalho L.P.S."/>
            <person name="Shen B."/>
        </authorList>
    </citation>
    <scope>NUCLEOTIDE SEQUENCE [LARGE SCALE GENOMIC DNA]</scope>
    <source>
        <strain evidence="3 4">NPDC079179</strain>
    </source>
</reference>
<keyword evidence="2" id="KW-0812">Transmembrane</keyword>